<evidence type="ECO:0000313" key="5">
    <source>
        <dbReference type="Proteomes" id="UP000244722"/>
    </source>
</evidence>
<evidence type="ECO:0000256" key="1">
    <source>
        <dbReference type="SAM" id="MobiDB-lite"/>
    </source>
</evidence>
<sequence length="621" mass="66600">MARGGFSTVMGKWVGCGILLGGLISGAQSTDCSIQPFALPWQNVTILNYPDRAAAHRSIRWQVGSGEQVLAMQLGTTLNSTFIPDGDKVCKNDGTTDEPPGKFGCIFWRGGLFQPAKSSSWVKDTGVVPYNGSVRNEGWDYLHQDMYTQADKDPLSGFPRGWDTVGFGSNLDIQGYPMTIIDDGKFPFGAGFLGLASDSVFLKSAVNANITPSASWAFDYGLTAADVPGELVIGGYNAAKAKPEDWHNFTVSPDKSKPCPLQVTVAKMTWGNTDLMAGMQPFMACVEPAYWSMIMPFQIQQNFNNTMLNGRSNTTFWRATWEYYFYNLTDPIPDGDFTIELDTGFSVTMPREEWFYDAVQINGDGYWDKIPGSIQATFGTAGYAPGVTPLLPFLGAPFLSQAYLVVDYTSKPQTFALAKTNRAKTDSKLVPLSCGGSSITSNTTATPKPKAEKKTPTGVIVGSAIGGFAVLAIVGAIIFCLFRRRKQEAEATAETNVFSGADPPKSDIDGTGFYRPPAYSSPGPSPVAGVYPAESVVSDSNSMRSPSGYSYVPSSPPPSAMGGYNAPSITRRPTPSALNAGIPQPPAELSARPPSAAAFPGMFQDDDYDAVSSNEGSKRGR</sequence>
<dbReference type="EMBL" id="NESQ01000274">
    <property type="protein sequence ID" value="PUU74774.1"/>
    <property type="molecule type" value="Genomic_DNA"/>
</dbReference>
<keyword evidence="3" id="KW-0732">Signal</keyword>
<dbReference type="AlphaFoldDB" id="A0A2T6ZH91"/>
<evidence type="ECO:0008006" key="6">
    <source>
        <dbReference type="Google" id="ProtNLM"/>
    </source>
</evidence>
<reference evidence="4 5" key="1">
    <citation type="submission" date="2017-04" db="EMBL/GenBank/DDBJ databases">
        <title>Draft genome sequence of Tuber borchii Vittad., a whitish edible truffle.</title>
        <authorList>
            <consortium name="DOE Joint Genome Institute"/>
            <person name="Murat C."/>
            <person name="Kuo A."/>
            <person name="Barry K.W."/>
            <person name="Clum A."/>
            <person name="Dockter R.B."/>
            <person name="Fauchery L."/>
            <person name="Iotti M."/>
            <person name="Kohler A."/>
            <person name="Labutti K."/>
            <person name="Lindquist E.A."/>
            <person name="Lipzen A."/>
            <person name="Ohm R.A."/>
            <person name="Wang M."/>
            <person name="Grigoriev I.V."/>
            <person name="Zambonelli A."/>
            <person name="Martin F.M."/>
        </authorList>
    </citation>
    <scope>NUCLEOTIDE SEQUENCE [LARGE SCALE GENOMIC DNA]</scope>
    <source>
        <strain evidence="4 5">Tbo3840</strain>
    </source>
</reference>
<gene>
    <name evidence="4" type="ORF">B9Z19DRAFT_1103280</name>
</gene>
<feature type="signal peptide" evidence="3">
    <location>
        <begin position="1"/>
        <end position="29"/>
    </location>
</feature>
<feature type="compositionally biased region" description="Polar residues" evidence="1">
    <location>
        <begin position="567"/>
        <end position="577"/>
    </location>
</feature>
<organism evidence="4 5">
    <name type="scientific">Tuber borchii</name>
    <name type="common">White truffle</name>
    <dbReference type="NCBI Taxonomy" id="42251"/>
    <lineage>
        <taxon>Eukaryota</taxon>
        <taxon>Fungi</taxon>
        <taxon>Dikarya</taxon>
        <taxon>Ascomycota</taxon>
        <taxon>Pezizomycotina</taxon>
        <taxon>Pezizomycetes</taxon>
        <taxon>Pezizales</taxon>
        <taxon>Tuberaceae</taxon>
        <taxon>Tuber</taxon>
    </lineage>
</organism>
<dbReference type="SUPFAM" id="SSF50630">
    <property type="entry name" value="Acid proteases"/>
    <property type="match status" value="1"/>
</dbReference>
<feature type="transmembrane region" description="Helical" evidence="2">
    <location>
        <begin position="459"/>
        <end position="482"/>
    </location>
</feature>
<evidence type="ECO:0000256" key="2">
    <source>
        <dbReference type="SAM" id="Phobius"/>
    </source>
</evidence>
<comment type="caution">
    <text evidence="4">The sequence shown here is derived from an EMBL/GenBank/DDBJ whole genome shotgun (WGS) entry which is preliminary data.</text>
</comment>
<feature type="region of interest" description="Disordered" evidence="1">
    <location>
        <begin position="538"/>
        <end position="621"/>
    </location>
</feature>
<keyword evidence="2" id="KW-1133">Transmembrane helix</keyword>
<dbReference type="Gene3D" id="2.40.70.10">
    <property type="entry name" value="Acid Proteases"/>
    <property type="match status" value="2"/>
</dbReference>
<keyword evidence="2" id="KW-0472">Membrane</keyword>
<dbReference type="CDD" id="cd12087">
    <property type="entry name" value="TM_EGFR-like"/>
    <property type="match status" value="1"/>
</dbReference>
<name>A0A2T6ZH91_TUBBO</name>
<feature type="chain" id="PRO_5015625221" description="Aspartic peptidase domain-containing protein" evidence="3">
    <location>
        <begin position="30"/>
        <end position="621"/>
    </location>
</feature>
<proteinExistence type="predicted"/>
<evidence type="ECO:0000256" key="3">
    <source>
        <dbReference type="SAM" id="SignalP"/>
    </source>
</evidence>
<keyword evidence="5" id="KW-1185">Reference proteome</keyword>
<dbReference type="OrthoDB" id="5361565at2759"/>
<feature type="region of interest" description="Disordered" evidence="1">
    <location>
        <begin position="491"/>
        <end position="526"/>
    </location>
</feature>
<evidence type="ECO:0000313" key="4">
    <source>
        <dbReference type="EMBL" id="PUU74774.1"/>
    </source>
</evidence>
<dbReference type="Proteomes" id="UP000244722">
    <property type="component" value="Unassembled WGS sequence"/>
</dbReference>
<accession>A0A2T6ZH91</accession>
<dbReference type="InterPro" id="IPR021109">
    <property type="entry name" value="Peptidase_aspartic_dom_sf"/>
</dbReference>
<dbReference type="STRING" id="42251.A0A2T6ZH91"/>
<protein>
    <recommendedName>
        <fullName evidence="6">Aspartic peptidase domain-containing protein</fullName>
    </recommendedName>
</protein>
<keyword evidence="2" id="KW-0812">Transmembrane</keyword>